<name>A0A8S5P066_9CAUD</name>
<accession>A0A8S5P066</accession>
<reference evidence="1" key="1">
    <citation type="journal article" date="2021" name="Proc. Natl. Acad. Sci. U.S.A.">
        <title>A Catalog of Tens of Thousands of Viruses from Human Metagenomes Reveals Hidden Associations with Chronic Diseases.</title>
        <authorList>
            <person name="Tisza M.J."/>
            <person name="Buck C.B."/>
        </authorList>
    </citation>
    <scope>NUCLEOTIDE SEQUENCE</scope>
    <source>
        <strain evidence="1">CtiMP24</strain>
    </source>
</reference>
<sequence length="175" mass="19097">MANTFTEFNLTEGQEAERKLLKTFVNVATASGTAEWELIGEGIEESSIEYNTDTETSTDILGQTRTKVNKTEPAQSFEPYTVRGGSKLAFILWDIYRRNAVSELTQFKVLVVHEFVGSSTGYAAETQDNCTITVTSLGGSAYVDMPISISYSNKKTLGKVTYTGEAPTFTADSGL</sequence>
<organism evidence="1">
    <name type="scientific">Siphoviridae sp. ctiMP24</name>
    <dbReference type="NCBI Taxonomy" id="2825621"/>
    <lineage>
        <taxon>Viruses</taxon>
        <taxon>Duplodnaviria</taxon>
        <taxon>Heunggongvirae</taxon>
        <taxon>Uroviricota</taxon>
        <taxon>Caudoviricetes</taxon>
    </lineage>
</organism>
<protein>
    <submittedName>
        <fullName evidence="1">Uncharacterized protein</fullName>
    </submittedName>
</protein>
<proteinExistence type="predicted"/>
<evidence type="ECO:0000313" key="1">
    <source>
        <dbReference type="EMBL" id="DAE00024.1"/>
    </source>
</evidence>
<dbReference type="EMBL" id="BK015297">
    <property type="protein sequence ID" value="DAE00024.1"/>
    <property type="molecule type" value="Genomic_DNA"/>
</dbReference>